<evidence type="ECO:0000313" key="5">
    <source>
        <dbReference type="Proteomes" id="UP000248627"/>
    </source>
</evidence>
<name>A0A2W2CF85_9ACTN</name>
<comment type="caution">
    <text evidence="4">The sequence shown here is derived from an EMBL/GenBank/DDBJ whole genome shotgun (WGS) entry which is preliminary data.</text>
</comment>
<dbReference type="InterPro" id="IPR036271">
    <property type="entry name" value="Tet_transcr_reg_TetR-rel_C_sf"/>
</dbReference>
<dbReference type="Pfam" id="PF00440">
    <property type="entry name" value="TetR_N"/>
    <property type="match status" value="1"/>
</dbReference>
<dbReference type="Pfam" id="PF02909">
    <property type="entry name" value="TetR_C_1"/>
    <property type="match status" value="1"/>
</dbReference>
<dbReference type="InterPro" id="IPR004111">
    <property type="entry name" value="Repressor_TetR_C"/>
</dbReference>
<dbReference type="GO" id="GO:0045892">
    <property type="term" value="P:negative regulation of DNA-templated transcription"/>
    <property type="evidence" value="ECO:0007669"/>
    <property type="project" value="InterPro"/>
</dbReference>
<sequence length="235" mass="25600">MPAVKGEPVSRRPPSKRAKLSKADIVAAALEMSDASTGLEAVTIRSLASRLNVGAMTLYGYFRSKEDLLDAVADHVMSTLPVASVPDESPEEAIRAIADAFLQLMTEHPSVVLLLASRTTRSPDSLRVAMESVLRRLVTAGLPAPLAVQCYGFLIQHAIGYTTYRVPRPWGGEPTAEVLELRRQQEHFYAALPVTHFPLVVGWASDLALLPARETYDFAIDALVAWVTQLVPQPT</sequence>
<dbReference type="Gene3D" id="1.10.357.10">
    <property type="entry name" value="Tetracycline Repressor, domain 2"/>
    <property type="match status" value="1"/>
</dbReference>
<keyword evidence="3" id="KW-0804">Transcription</keyword>
<evidence type="ECO:0000256" key="3">
    <source>
        <dbReference type="ARBA" id="ARBA00023163"/>
    </source>
</evidence>
<gene>
    <name evidence="4" type="ORF">C1I93_10070</name>
</gene>
<keyword evidence="1" id="KW-0805">Transcription regulation</keyword>
<proteinExistence type="predicted"/>
<evidence type="ECO:0000256" key="1">
    <source>
        <dbReference type="ARBA" id="ARBA00023015"/>
    </source>
</evidence>
<dbReference type="OrthoDB" id="329481at2"/>
<protein>
    <submittedName>
        <fullName evidence="4">TetR/AcrR family transcriptional regulator</fullName>
    </submittedName>
</protein>
<dbReference type="InterPro" id="IPR009057">
    <property type="entry name" value="Homeodomain-like_sf"/>
</dbReference>
<dbReference type="AlphaFoldDB" id="A0A2W2CF85"/>
<keyword evidence="2" id="KW-0238">DNA-binding</keyword>
<dbReference type="GO" id="GO:0000976">
    <property type="term" value="F:transcription cis-regulatory region binding"/>
    <property type="evidence" value="ECO:0007669"/>
    <property type="project" value="TreeGrafter"/>
</dbReference>
<dbReference type="EMBL" id="POTX01000048">
    <property type="protein sequence ID" value="PZF98031.1"/>
    <property type="molecule type" value="Genomic_DNA"/>
</dbReference>
<dbReference type="SUPFAM" id="SSF46689">
    <property type="entry name" value="Homeodomain-like"/>
    <property type="match status" value="1"/>
</dbReference>
<dbReference type="PANTHER" id="PTHR30055">
    <property type="entry name" value="HTH-TYPE TRANSCRIPTIONAL REGULATOR RUTR"/>
    <property type="match status" value="1"/>
</dbReference>
<organism evidence="4 5">
    <name type="scientific">Micromonospora endophytica</name>
    <dbReference type="NCBI Taxonomy" id="515350"/>
    <lineage>
        <taxon>Bacteria</taxon>
        <taxon>Bacillati</taxon>
        <taxon>Actinomycetota</taxon>
        <taxon>Actinomycetes</taxon>
        <taxon>Micromonosporales</taxon>
        <taxon>Micromonosporaceae</taxon>
        <taxon>Micromonospora</taxon>
    </lineage>
</organism>
<dbReference type="SUPFAM" id="SSF48498">
    <property type="entry name" value="Tetracyclin repressor-like, C-terminal domain"/>
    <property type="match status" value="1"/>
</dbReference>
<dbReference type="Proteomes" id="UP000248627">
    <property type="component" value="Unassembled WGS sequence"/>
</dbReference>
<reference evidence="4 5" key="1">
    <citation type="submission" date="2018-01" db="EMBL/GenBank/DDBJ databases">
        <title>Draft genome sequence of Jishengella endophytica.</title>
        <authorList>
            <person name="Sahin N."/>
            <person name="Ay H."/>
            <person name="Saygin H."/>
        </authorList>
    </citation>
    <scope>NUCLEOTIDE SEQUENCE [LARGE SCALE GENOMIC DNA]</scope>
    <source>
        <strain evidence="4 5">DSM 45430</strain>
    </source>
</reference>
<dbReference type="GO" id="GO:0003700">
    <property type="term" value="F:DNA-binding transcription factor activity"/>
    <property type="evidence" value="ECO:0007669"/>
    <property type="project" value="TreeGrafter"/>
</dbReference>
<keyword evidence="5" id="KW-1185">Reference proteome</keyword>
<evidence type="ECO:0000256" key="2">
    <source>
        <dbReference type="ARBA" id="ARBA00023125"/>
    </source>
</evidence>
<dbReference type="RefSeq" id="WP_111242979.1">
    <property type="nucleotide sequence ID" value="NZ_AP023358.1"/>
</dbReference>
<accession>A0A2W2CF85</accession>
<dbReference type="InterPro" id="IPR001647">
    <property type="entry name" value="HTH_TetR"/>
</dbReference>
<dbReference type="InterPro" id="IPR050109">
    <property type="entry name" value="HTH-type_TetR-like_transc_reg"/>
</dbReference>
<dbReference type="PROSITE" id="PS50977">
    <property type="entry name" value="HTH_TETR_2"/>
    <property type="match status" value="1"/>
</dbReference>
<evidence type="ECO:0000313" key="4">
    <source>
        <dbReference type="EMBL" id="PZF98031.1"/>
    </source>
</evidence>
<dbReference type="PANTHER" id="PTHR30055:SF234">
    <property type="entry name" value="HTH-TYPE TRANSCRIPTIONAL REGULATOR BETI"/>
    <property type="match status" value="1"/>
</dbReference>